<evidence type="ECO:0000313" key="3">
    <source>
        <dbReference type="Proteomes" id="UP000253141"/>
    </source>
</evidence>
<dbReference type="AlphaFoldDB" id="A0A369IGI1"/>
<dbReference type="Gene3D" id="2.40.50.1020">
    <property type="entry name" value="LytTr DNA-binding domain"/>
    <property type="match status" value="1"/>
</dbReference>
<dbReference type="PANTHER" id="PTHR37299">
    <property type="entry name" value="TRANSCRIPTIONAL REGULATOR-RELATED"/>
    <property type="match status" value="1"/>
</dbReference>
<comment type="caution">
    <text evidence="2">The sequence shown here is derived from an EMBL/GenBank/DDBJ whole genome shotgun (WGS) entry which is preliminary data.</text>
</comment>
<dbReference type="GO" id="GO:0000156">
    <property type="term" value="F:phosphorelay response regulator activity"/>
    <property type="evidence" value="ECO:0007669"/>
    <property type="project" value="InterPro"/>
</dbReference>
<name>A0A369IGI1_9BACT</name>
<evidence type="ECO:0000313" key="2">
    <source>
        <dbReference type="EMBL" id="RDB07880.1"/>
    </source>
</evidence>
<gene>
    <name evidence="2" type="ORF">DVG78_02160</name>
</gene>
<organism evidence="2 3">
    <name type="scientific">Runella aurantiaca</name>
    <dbReference type="NCBI Taxonomy" id="2282308"/>
    <lineage>
        <taxon>Bacteria</taxon>
        <taxon>Pseudomonadati</taxon>
        <taxon>Bacteroidota</taxon>
        <taxon>Cytophagia</taxon>
        <taxon>Cytophagales</taxon>
        <taxon>Spirosomataceae</taxon>
        <taxon>Runella</taxon>
    </lineage>
</organism>
<dbReference type="EMBL" id="QPIW01000001">
    <property type="protein sequence ID" value="RDB07880.1"/>
    <property type="molecule type" value="Genomic_DNA"/>
</dbReference>
<dbReference type="Pfam" id="PF04397">
    <property type="entry name" value="LytTR"/>
    <property type="match status" value="1"/>
</dbReference>
<dbReference type="PROSITE" id="PS50930">
    <property type="entry name" value="HTH_LYTTR"/>
    <property type="match status" value="1"/>
</dbReference>
<feature type="domain" description="HTH LytTR-type" evidence="1">
    <location>
        <begin position="34"/>
        <end position="106"/>
    </location>
</feature>
<dbReference type="SMART" id="SM00850">
    <property type="entry name" value="LytTR"/>
    <property type="match status" value="1"/>
</dbReference>
<dbReference type="Proteomes" id="UP000253141">
    <property type="component" value="Unassembled WGS sequence"/>
</dbReference>
<protein>
    <submittedName>
        <fullName evidence="2">LytTR family transcriptional regulator</fullName>
    </submittedName>
</protein>
<dbReference type="PANTHER" id="PTHR37299:SF1">
    <property type="entry name" value="STAGE 0 SPORULATION PROTEIN A HOMOLOG"/>
    <property type="match status" value="1"/>
</dbReference>
<sequence>MTMILFTLTTFEAGQYVDFEKVVCITGDGNYSCIHLTDGQRLLVSKCLEQLEPRLPHRQFLRIHKRYLINLRFVESIFPKQIKLTDGKVYAVARRRWPSVNSYFKQKIRR</sequence>
<dbReference type="InterPro" id="IPR046947">
    <property type="entry name" value="LytR-like"/>
</dbReference>
<reference evidence="2 3" key="1">
    <citation type="submission" date="2018-07" db="EMBL/GenBank/DDBJ databases">
        <title>Genome analysis of Runella aurantiaca.</title>
        <authorList>
            <person name="Yang X."/>
        </authorList>
    </citation>
    <scope>NUCLEOTIDE SEQUENCE [LARGE SCALE GENOMIC DNA]</scope>
    <source>
        <strain evidence="2 3">YX9</strain>
    </source>
</reference>
<dbReference type="GO" id="GO:0003677">
    <property type="term" value="F:DNA binding"/>
    <property type="evidence" value="ECO:0007669"/>
    <property type="project" value="InterPro"/>
</dbReference>
<evidence type="ECO:0000259" key="1">
    <source>
        <dbReference type="PROSITE" id="PS50930"/>
    </source>
</evidence>
<dbReference type="InterPro" id="IPR007492">
    <property type="entry name" value="LytTR_DNA-bd_dom"/>
</dbReference>
<accession>A0A369IGI1</accession>
<keyword evidence="3" id="KW-1185">Reference proteome</keyword>
<proteinExistence type="predicted"/>